<protein>
    <submittedName>
        <fullName evidence="9">Integral membrane protein</fullName>
    </submittedName>
</protein>
<comment type="subcellular location">
    <subcellularLocation>
        <location evidence="1">Membrane</location>
        <topology evidence="1">Multi-pass membrane protein</topology>
    </subcellularLocation>
</comment>
<feature type="transmembrane region" description="Helical" evidence="7">
    <location>
        <begin position="217"/>
        <end position="236"/>
    </location>
</feature>
<evidence type="ECO:0000256" key="4">
    <source>
        <dbReference type="ARBA" id="ARBA00023136"/>
    </source>
</evidence>
<evidence type="ECO:0000256" key="5">
    <source>
        <dbReference type="ARBA" id="ARBA00038359"/>
    </source>
</evidence>
<accession>C5FHY0</accession>
<feature type="transmembrane region" description="Helical" evidence="7">
    <location>
        <begin position="51"/>
        <end position="67"/>
    </location>
</feature>
<dbReference type="Pfam" id="PF20684">
    <property type="entry name" value="Fung_rhodopsin"/>
    <property type="match status" value="1"/>
</dbReference>
<evidence type="ECO:0000256" key="7">
    <source>
        <dbReference type="SAM" id="Phobius"/>
    </source>
</evidence>
<dbReference type="GO" id="GO:0016020">
    <property type="term" value="C:membrane"/>
    <property type="evidence" value="ECO:0007669"/>
    <property type="project" value="UniProtKB-SubCell"/>
</dbReference>
<evidence type="ECO:0000256" key="2">
    <source>
        <dbReference type="ARBA" id="ARBA00022692"/>
    </source>
</evidence>
<dbReference type="PANTHER" id="PTHR33048:SF55">
    <property type="entry name" value="INTEGRAL MEMBRANE PROTEIN"/>
    <property type="match status" value="1"/>
</dbReference>
<dbReference type="PANTHER" id="PTHR33048">
    <property type="entry name" value="PTH11-LIKE INTEGRAL MEMBRANE PROTEIN (AFU_ORTHOLOGUE AFUA_5G11245)"/>
    <property type="match status" value="1"/>
</dbReference>
<evidence type="ECO:0000256" key="6">
    <source>
        <dbReference type="SAM" id="MobiDB-lite"/>
    </source>
</evidence>
<feature type="domain" description="Rhodopsin" evidence="8">
    <location>
        <begin position="36"/>
        <end position="301"/>
    </location>
</feature>
<dbReference type="OrthoDB" id="444631at2759"/>
<dbReference type="VEuPathDB" id="FungiDB:MCYG_01779"/>
<dbReference type="EMBL" id="DS995702">
    <property type="protein sequence ID" value="EEQ28960.1"/>
    <property type="molecule type" value="Genomic_DNA"/>
</dbReference>
<feature type="transmembrane region" description="Helical" evidence="7">
    <location>
        <begin position="20"/>
        <end position="39"/>
    </location>
</feature>
<evidence type="ECO:0000313" key="10">
    <source>
        <dbReference type="Proteomes" id="UP000002035"/>
    </source>
</evidence>
<dbReference type="STRING" id="554155.C5FHY0"/>
<evidence type="ECO:0000256" key="1">
    <source>
        <dbReference type="ARBA" id="ARBA00004141"/>
    </source>
</evidence>
<sequence length="372" mass="40705">MKLNIGLPTDGIPNRGWQLWTTSIGMVVGAAIFVFLRLATRCFRAGIKVDDWTILVALACSIALTVAENSGLADRSIILAVAEGYGKHDQDVSTEHRIRALKWFFVAQVFYKLVISLSKCSILFLYLRIFAIEKSFRWACKALIVFNILVGIAFCFATVWQCHPMEAFWDPSISSKTCIDHFGFWLSYSVINITSDFIVLGLPIQQVARLQLRKEDKVALILVFGLGGFVCIMSIIRATTIAASASSTDATSLRNEAGMAVVLYKLTLIQGSPIPATIWSVVECNTGIICACTPMIRQPLSFLFPRAFVPLAQGGLNAPIPPKARGSTALARYSYEPPLVTSASAPWDSEEQLHPAKNIHGTNGAQQSTARA</sequence>
<dbReference type="InterPro" id="IPR049326">
    <property type="entry name" value="Rhodopsin_dom_fungi"/>
</dbReference>
<keyword evidence="4 7" id="KW-0472">Membrane</keyword>
<dbReference type="AlphaFoldDB" id="C5FHY0"/>
<comment type="similarity">
    <text evidence="5">Belongs to the SAT4 family.</text>
</comment>
<dbReference type="Proteomes" id="UP000002035">
    <property type="component" value="Unassembled WGS sequence"/>
</dbReference>
<feature type="transmembrane region" description="Helical" evidence="7">
    <location>
        <begin position="109"/>
        <end position="130"/>
    </location>
</feature>
<dbReference type="InterPro" id="IPR052337">
    <property type="entry name" value="SAT4-like"/>
</dbReference>
<evidence type="ECO:0000256" key="3">
    <source>
        <dbReference type="ARBA" id="ARBA00022989"/>
    </source>
</evidence>
<keyword evidence="10" id="KW-1185">Reference proteome</keyword>
<dbReference type="eggNOG" id="ENOG502SKCZ">
    <property type="taxonomic scope" value="Eukaryota"/>
</dbReference>
<dbReference type="HOGENOM" id="CLU_028200_0_2_1"/>
<feature type="transmembrane region" description="Helical" evidence="7">
    <location>
        <begin position="142"/>
        <end position="162"/>
    </location>
</feature>
<organism evidence="9 10">
    <name type="scientific">Arthroderma otae (strain ATCC MYA-4605 / CBS 113480)</name>
    <name type="common">Microsporum canis</name>
    <dbReference type="NCBI Taxonomy" id="554155"/>
    <lineage>
        <taxon>Eukaryota</taxon>
        <taxon>Fungi</taxon>
        <taxon>Dikarya</taxon>
        <taxon>Ascomycota</taxon>
        <taxon>Pezizomycotina</taxon>
        <taxon>Eurotiomycetes</taxon>
        <taxon>Eurotiomycetidae</taxon>
        <taxon>Onygenales</taxon>
        <taxon>Arthrodermataceae</taxon>
        <taxon>Microsporum</taxon>
    </lineage>
</organism>
<gene>
    <name evidence="9" type="ORF">MCYG_01779</name>
</gene>
<keyword evidence="2 7" id="KW-0812">Transmembrane</keyword>
<feature type="compositionally biased region" description="Polar residues" evidence="6">
    <location>
        <begin position="360"/>
        <end position="372"/>
    </location>
</feature>
<evidence type="ECO:0000259" key="8">
    <source>
        <dbReference type="Pfam" id="PF20684"/>
    </source>
</evidence>
<keyword evidence="3 7" id="KW-1133">Transmembrane helix</keyword>
<dbReference type="GeneID" id="9223102"/>
<evidence type="ECO:0000313" key="9">
    <source>
        <dbReference type="EMBL" id="EEQ28960.1"/>
    </source>
</evidence>
<reference evidence="10" key="1">
    <citation type="journal article" date="2012" name="MBio">
        <title>Comparative genome analysis of Trichophyton rubrum and related dermatophytes reveals candidate genes involved in infection.</title>
        <authorList>
            <person name="Martinez D.A."/>
            <person name="Oliver B.G."/>
            <person name="Graeser Y."/>
            <person name="Goldberg J.M."/>
            <person name="Li W."/>
            <person name="Martinez-Rossi N.M."/>
            <person name="Monod M."/>
            <person name="Shelest E."/>
            <person name="Barton R.C."/>
            <person name="Birch E."/>
            <person name="Brakhage A.A."/>
            <person name="Chen Z."/>
            <person name="Gurr S.J."/>
            <person name="Heiman D."/>
            <person name="Heitman J."/>
            <person name="Kosti I."/>
            <person name="Rossi A."/>
            <person name="Saif S."/>
            <person name="Samalova M."/>
            <person name="Saunders C.W."/>
            <person name="Shea T."/>
            <person name="Summerbell R.C."/>
            <person name="Xu J."/>
            <person name="Young S."/>
            <person name="Zeng Q."/>
            <person name="Birren B.W."/>
            <person name="Cuomo C.A."/>
            <person name="White T.C."/>
        </authorList>
    </citation>
    <scope>NUCLEOTIDE SEQUENCE [LARGE SCALE GENOMIC DNA]</scope>
    <source>
        <strain evidence="10">ATCC MYA-4605 / CBS 113480</strain>
    </source>
</reference>
<name>C5FHY0_ARTOC</name>
<feature type="region of interest" description="Disordered" evidence="6">
    <location>
        <begin position="344"/>
        <end position="372"/>
    </location>
</feature>
<proteinExistence type="inferred from homology"/>
<feature type="transmembrane region" description="Helical" evidence="7">
    <location>
        <begin position="182"/>
        <end position="205"/>
    </location>
</feature>
<dbReference type="RefSeq" id="XP_002848845.1">
    <property type="nucleotide sequence ID" value="XM_002848799.1"/>
</dbReference>